<feature type="region of interest" description="Disordered" evidence="1">
    <location>
        <begin position="43"/>
        <end position="62"/>
    </location>
</feature>
<evidence type="ECO:0000256" key="1">
    <source>
        <dbReference type="SAM" id="MobiDB-lite"/>
    </source>
</evidence>
<organism evidence="2 3">
    <name type="scientific">Linum trigynum</name>
    <dbReference type="NCBI Taxonomy" id="586398"/>
    <lineage>
        <taxon>Eukaryota</taxon>
        <taxon>Viridiplantae</taxon>
        <taxon>Streptophyta</taxon>
        <taxon>Embryophyta</taxon>
        <taxon>Tracheophyta</taxon>
        <taxon>Spermatophyta</taxon>
        <taxon>Magnoliopsida</taxon>
        <taxon>eudicotyledons</taxon>
        <taxon>Gunneridae</taxon>
        <taxon>Pentapetalae</taxon>
        <taxon>rosids</taxon>
        <taxon>fabids</taxon>
        <taxon>Malpighiales</taxon>
        <taxon>Linaceae</taxon>
        <taxon>Linum</taxon>
    </lineage>
</organism>
<reference evidence="2 3" key="1">
    <citation type="submission" date="2024-04" db="EMBL/GenBank/DDBJ databases">
        <authorList>
            <person name="Fracassetti M."/>
        </authorList>
    </citation>
    <scope>NUCLEOTIDE SEQUENCE [LARGE SCALE GENOMIC DNA]</scope>
</reference>
<evidence type="ECO:0000313" key="3">
    <source>
        <dbReference type="Proteomes" id="UP001497516"/>
    </source>
</evidence>
<dbReference type="AlphaFoldDB" id="A0AAV2FSE9"/>
<dbReference type="Proteomes" id="UP001497516">
    <property type="component" value="Chromosome 7"/>
</dbReference>
<accession>A0AAV2FSE9</accession>
<proteinExistence type="predicted"/>
<keyword evidence="3" id="KW-1185">Reference proteome</keyword>
<name>A0AAV2FSE9_9ROSI</name>
<protein>
    <submittedName>
        <fullName evidence="2">Uncharacterized protein</fullName>
    </submittedName>
</protein>
<sequence>MNTSRFFDSEWICLNQMLQQSLHYYEREERERAAAAGQAMAEAATAAANEEEQFEGALNSPLQIEPKPPAVAAIPTTVAVI</sequence>
<evidence type="ECO:0000313" key="2">
    <source>
        <dbReference type="EMBL" id="CAL1401246.1"/>
    </source>
</evidence>
<dbReference type="EMBL" id="OZ034820">
    <property type="protein sequence ID" value="CAL1401246.1"/>
    <property type="molecule type" value="Genomic_DNA"/>
</dbReference>
<gene>
    <name evidence="2" type="ORF">LTRI10_LOCUS41314</name>
</gene>